<keyword evidence="3" id="KW-1185">Reference proteome</keyword>
<dbReference type="OrthoDB" id="353213at2759"/>
<feature type="region of interest" description="Disordered" evidence="1">
    <location>
        <begin position="144"/>
        <end position="183"/>
    </location>
</feature>
<feature type="compositionally biased region" description="Low complexity" evidence="1">
    <location>
        <begin position="619"/>
        <end position="628"/>
    </location>
</feature>
<organism evidence="2 3">
    <name type="scientific">Eimeria praecox</name>
    <dbReference type="NCBI Taxonomy" id="51316"/>
    <lineage>
        <taxon>Eukaryota</taxon>
        <taxon>Sar</taxon>
        <taxon>Alveolata</taxon>
        <taxon>Apicomplexa</taxon>
        <taxon>Conoidasida</taxon>
        <taxon>Coccidia</taxon>
        <taxon>Eucoccidiorida</taxon>
        <taxon>Eimeriorina</taxon>
        <taxon>Eimeriidae</taxon>
        <taxon>Eimeria</taxon>
    </lineage>
</organism>
<reference evidence="2" key="2">
    <citation type="submission" date="2013-10" db="EMBL/GenBank/DDBJ databases">
        <authorList>
            <person name="Aslett M."/>
        </authorList>
    </citation>
    <scope>NUCLEOTIDE SEQUENCE [LARGE SCALE GENOMIC DNA]</scope>
    <source>
        <strain evidence="2">Houghton</strain>
    </source>
</reference>
<sequence>MLHATRLMQMANRLSTEEAENPPLAGEVRSQMLEDLLKLQEAALELLEAATSSVLNSGGPVREITVEIINEFTEEMKRVVYVRREQVFTSRHLSHRLRSLEAERNRGLLVRRWNMENMDRKPEKSLKSKLAELTSGGTWIKQPLQETKQTLSERLSQQASSRRKKRKPKATRSTAVEGAQTPKISSEDISLLVEVPPRPKLQRRFSQMRRQTQGTQGNLGKMDTTYPEQPQQASGGFSASKEAQTVEGTQQLPHQAPVSVSPPGRALPELAKAYSRLSLGSTGRRPRCDDSPYSGQAASSLLASSTGRRPRCDDSPYSGQAASSLLASSPRLTVPATGETLEKSGGTRAPEIRPVGSEEAPRSSWSRAWSPGSPFSRLYQATDQTTAAAAYATETVQGVSSQQPHPSKVGPQGNFMPPHASPPPSFPVTTSQSLASDAYEAIHSPRPQAPHMHMQNLVSLELAAASPVPSPTSSSLKRKETPQPIGVLISPVPEGSPADLHSVEQGMGGTKDSMGILPVVEVPPRPKHRFSLMRRQPPGTQGNLGKMDTTHPEQPQQASGGVSASNEAQSVEGTQQLPHQAPVSISPPPQALPEASSRLSLGSTGHQPRDDGSPYSGQAASSLLASSAQPTVTAAGETLEKSGGARDPETTRGTKDSMEGPSGLPSAPPSLPEFFKGRRAGDALEESPWLDSDSDSG</sequence>
<name>U6HB93_9EIME</name>
<proteinExistence type="predicted"/>
<reference evidence="2" key="1">
    <citation type="submission" date="2013-10" db="EMBL/GenBank/DDBJ databases">
        <title>Genomic analysis of the causative agents of coccidiosis in chickens.</title>
        <authorList>
            <person name="Reid A.J."/>
            <person name="Blake D."/>
            <person name="Billington K."/>
            <person name="Browne H."/>
            <person name="Dunn M."/>
            <person name="Hung S."/>
            <person name="Kawahara F."/>
            <person name="Miranda-Saavedra D."/>
            <person name="Mourier T."/>
            <person name="Nagra H."/>
            <person name="Otto T.D."/>
            <person name="Rawlings N."/>
            <person name="Sanchez A."/>
            <person name="Sanders M."/>
            <person name="Subramaniam C."/>
            <person name="Tay Y."/>
            <person name="Dear P."/>
            <person name="Doerig C."/>
            <person name="Gruber A."/>
            <person name="Parkinson J."/>
            <person name="Shirley M."/>
            <person name="Wan K.L."/>
            <person name="Berriman M."/>
            <person name="Tomley F."/>
            <person name="Pain A."/>
        </authorList>
    </citation>
    <scope>NUCLEOTIDE SEQUENCE [LARGE SCALE GENOMIC DNA]</scope>
    <source>
        <strain evidence="2">Houghton</strain>
    </source>
</reference>
<feature type="region of interest" description="Disordered" evidence="1">
    <location>
        <begin position="277"/>
        <end position="369"/>
    </location>
</feature>
<protein>
    <submittedName>
        <fullName evidence="2">Uncharacterized protein</fullName>
    </submittedName>
</protein>
<feature type="region of interest" description="Disordered" evidence="1">
    <location>
        <begin position="197"/>
        <end position="265"/>
    </location>
</feature>
<gene>
    <name evidence="2" type="ORF">EPH_0065860</name>
</gene>
<feature type="compositionally biased region" description="Polar residues" evidence="1">
    <location>
        <begin position="597"/>
        <end position="606"/>
    </location>
</feature>
<feature type="compositionally biased region" description="Polar residues" evidence="1">
    <location>
        <begin position="208"/>
        <end position="218"/>
    </location>
</feature>
<evidence type="ECO:0000313" key="3">
    <source>
        <dbReference type="Proteomes" id="UP000018201"/>
    </source>
</evidence>
<feature type="compositionally biased region" description="Basic residues" evidence="1">
    <location>
        <begin position="161"/>
        <end position="170"/>
    </location>
</feature>
<dbReference type="VEuPathDB" id="ToxoDB:EPH_0065860"/>
<accession>U6HB93</accession>
<feature type="compositionally biased region" description="Polar residues" evidence="1">
    <location>
        <begin position="144"/>
        <end position="155"/>
    </location>
</feature>
<feature type="compositionally biased region" description="Polar residues" evidence="1">
    <location>
        <begin position="552"/>
        <end position="578"/>
    </location>
</feature>
<evidence type="ECO:0000256" key="1">
    <source>
        <dbReference type="SAM" id="MobiDB-lite"/>
    </source>
</evidence>
<feature type="compositionally biased region" description="Basic and acidic residues" evidence="1">
    <location>
        <begin position="638"/>
        <end position="658"/>
    </location>
</feature>
<feature type="compositionally biased region" description="Polar residues" evidence="1">
    <location>
        <begin position="226"/>
        <end position="253"/>
    </location>
</feature>
<feature type="region of interest" description="Disordered" evidence="1">
    <location>
        <begin position="528"/>
        <end position="697"/>
    </location>
</feature>
<dbReference type="EMBL" id="HG708500">
    <property type="protein sequence ID" value="CDI87869.1"/>
    <property type="molecule type" value="Genomic_DNA"/>
</dbReference>
<evidence type="ECO:0000313" key="2">
    <source>
        <dbReference type="EMBL" id="CDI87869.1"/>
    </source>
</evidence>
<dbReference type="Proteomes" id="UP000018201">
    <property type="component" value="Unassembled WGS sequence"/>
</dbReference>
<dbReference type="AlphaFoldDB" id="U6HB93"/>